<name>A0A8B6GH57_MYTGA</name>
<proteinExistence type="predicted"/>
<dbReference type="AlphaFoldDB" id="A0A8B6GH57"/>
<organism evidence="1 2">
    <name type="scientific">Mytilus galloprovincialis</name>
    <name type="common">Mediterranean mussel</name>
    <dbReference type="NCBI Taxonomy" id="29158"/>
    <lineage>
        <taxon>Eukaryota</taxon>
        <taxon>Metazoa</taxon>
        <taxon>Spiralia</taxon>
        <taxon>Lophotrochozoa</taxon>
        <taxon>Mollusca</taxon>
        <taxon>Bivalvia</taxon>
        <taxon>Autobranchia</taxon>
        <taxon>Pteriomorphia</taxon>
        <taxon>Mytilida</taxon>
        <taxon>Mytiloidea</taxon>
        <taxon>Mytilidae</taxon>
        <taxon>Mytilinae</taxon>
        <taxon>Mytilus</taxon>
    </lineage>
</organism>
<evidence type="ECO:0000313" key="2">
    <source>
        <dbReference type="Proteomes" id="UP000596742"/>
    </source>
</evidence>
<dbReference type="Proteomes" id="UP000596742">
    <property type="component" value="Unassembled WGS sequence"/>
</dbReference>
<evidence type="ECO:0000313" key="1">
    <source>
        <dbReference type="EMBL" id="VDI63727.1"/>
    </source>
</evidence>
<gene>
    <name evidence="1" type="ORF">MGAL_10B078959</name>
</gene>
<comment type="caution">
    <text evidence="1">The sequence shown here is derived from an EMBL/GenBank/DDBJ whole genome shotgun (WGS) entry which is preliminary data.</text>
</comment>
<feature type="non-terminal residue" evidence="1">
    <location>
        <position position="1"/>
    </location>
</feature>
<feature type="non-terminal residue" evidence="1">
    <location>
        <position position="112"/>
    </location>
</feature>
<keyword evidence="2" id="KW-1185">Reference proteome</keyword>
<dbReference type="EMBL" id="UYJE01008412">
    <property type="protein sequence ID" value="VDI63727.1"/>
    <property type="molecule type" value="Genomic_DNA"/>
</dbReference>
<accession>A0A8B6GH57</accession>
<sequence length="112" mass="13365">NTPVISRYSLQFDNMRNVKDRLNSIKKRPDYAVNYSDRYNVCYLIQDDMKNAQILKREKLVFETTSVMSPTILNFFDMFQQQFKMMADPKRRCDRQMSLAMSYPNPASEDRT</sequence>
<reference evidence="1" key="1">
    <citation type="submission" date="2018-11" db="EMBL/GenBank/DDBJ databases">
        <authorList>
            <person name="Alioto T."/>
            <person name="Alioto T."/>
        </authorList>
    </citation>
    <scope>NUCLEOTIDE SEQUENCE</scope>
</reference>
<protein>
    <submittedName>
        <fullName evidence="1">Uncharacterized protein</fullName>
    </submittedName>
</protein>